<dbReference type="PATRIC" id="fig|1195763.3.peg.4360"/>
<dbReference type="Proteomes" id="UP000036097">
    <property type="component" value="Unassembled WGS sequence"/>
</dbReference>
<evidence type="ECO:0000313" key="2">
    <source>
        <dbReference type="EMBL" id="KLV03272.1"/>
    </source>
</evidence>
<reference evidence="2 3" key="1">
    <citation type="submission" date="2015-05" db="EMBL/GenBank/DDBJ databases">
        <title>Photobacterium galathea sp. nov.</title>
        <authorList>
            <person name="Machado H."/>
            <person name="Gram L."/>
        </authorList>
    </citation>
    <scope>NUCLEOTIDE SEQUENCE [LARGE SCALE GENOMIC DNA]</scope>
    <source>
        <strain evidence="2 3">CGMCC 1.12159</strain>
    </source>
</reference>
<dbReference type="AlphaFoldDB" id="A0A0J1JMC5"/>
<evidence type="ECO:0000313" key="3">
    <source>
        <dbReference type="Proteomes" id="UP000036097"/>
    </source>
</evidence>
<evidence type="ECO:0000256" key="1">
    <source>
        <dbReference type="SAM" id="Phobius"/>
    </source>
</evidence>
<proteinExistence type="predicted"/>
<keyword evidence="3" id="KW-1185">Reference proteome</keyword>
<dbReference type="EMBL" id="LDOT01000036">
    <property type="protein sequence ID" value="KLV03272.1"/>
    <property type="molecule type" value="Genomic_DNA"/>
</dbReference>
<sequence>MNESINLAPLTTLGVFVLGILFTPLMRKWDSYLSSLKNKKVLYTELSDCRLYLKSIAIEHFKLLYTLETQVDINENISQIPVPIVNKFDLDFLKDFYKECLVLLSIDERHLVRGIPEELINIKTMSSNFLHDITEDHYYNLRAVRNILWGACSLYCNINDLLNGRYNRSETLDSIDSTKVALLEFGFSYEQMETAKAFKSILTEEQRNSLNASQNFFMQ</sequence>
<keyword evidence="1" id="KW-1133">Transmembrane helix</keyword>
<keyword evidence="1" id="KW-0812">Transmembrane</keyword>
<comment type="caution">
    <text evidence="2">The sequence shown here is derived from an EMBL/GenBank/DDBJ whole genome shotgun (WGS) entry which is preliminary data.</text>
</comment>
<name>A0A0J1JMC5_9GAMM</name>
<dbReference type="RefSeq" id="WP_047880749.1">
    <property type="nucleotide sequence ID" value="NZ_LDOT01000036.1"/>
</dbReference>
<keyword evidence="1" id="KW-0472">Membrane</keyword>
<organism evidence="2 3">
    <name type="scientific">Photobacterium aquae</name>
    <dbReference type="NCBI Taxonomy" id="1195763"/>
    <lineage>
        <taxon>Bacteria</taxon>
        <taxon>Pseudomonadati</taxon>
        <taxon>Pseudomonadota</taxon>
        <taxon>Gammaproteobacteria</taxon>
        <taxon>Vibrionales</taxon>
        <taxon>Vibrionaceae</taxon>
        <taxon>Photobacterium</taxon>
    </lineage>
</organism>
<gene>
    <name evidence="2" type="ORF">ABT56_20320</name>
</gene>
<accession>A0A0J1JMC5</accession>
<feature type="transmembrane region" description="Helical" evidence="1">
    <location>
        <begin position="6"/>
        <end position="26"/>
    </location>
</feature>
<protein>
    <submittedName>
        <fullName evidence="2">Uncharacterized protein</fullName>
    </submittedName>
</protein>